<comment type="caution">
    <text evidence="2">The sequence shown here is derived from an EMBL/GenBank/DDBJ whole genome shotgun (WGS) entry which is preliminary data.</text>
</comment>
<feature type="region of interest" description="Disordered" evidence="1">
    <location>
        <begin position="1"/>
        <end position="21"/>
    </location>
</feature>
<proteinExistence type="predicted"/>
<reference evidence="2 3" key="1">
    <citation type="submission" date="2023-02" db="EMBL/GenBank/DDBJ databases">
        <title>LHISI_Scaffold_Assembly.</title>
        <authorList>
            <person name="Stuart O.P."/>
            <person name="Cleave R."/>
            <person name="Magrath M.J.L."/>
            <person name="Mikheyev A.S."/>
        </authorList>
    </citation>
    <scope>NUCLEOTIDE SEQUENCE [LARGE SCALE GENOMIC DNA]</scope>
    <source>
        <strain evidence="2">Daus_M_001</strain>
        <tissue evidence="2">Leg muscle</tissue>
    </source>
</reference>
<dbReference type="EMBL" id="JARBHB010000002">
    <property type="protein sequence ID" value="KAJ8891598.1"/>
    <property type="molecule type" value="Genomic_DNA"/>
</dbReference>
<sequence>MCGKDQDGVHQNTEEETSLPLASTRQTVDLLKILEGSSYPFAHKLHSKLSDLKICFKLDSDQDFKPETSCLLANPSCMKASYAAKLAAIG</sequence>
<dbReference type="Proteomes" id="UP001159363">
    <property type="component" value="Chromosome 2"/>
</dbReference>
<evidence type="ECO:0000256" key="1">
    <source>
        <dbReference type="SAM" id="MobiDB-lite"/>
    </source>
</evidence>
<evidence type="ECO:0000313" key="3">
    <source>
        <dbReference type="Proteomes" id="UP001159363"/>
    </source>
</evidence>
<gene>
    <name evidence="2" type="ORF">PR048_004126</name>
</gene>
<keyword evidence="3" id="KW-1185">Reference proteome</keyword>
<evidence type="ECO:0000313" key="2">
    <source>
        <dbReference type="EMBL" id="KAJ8891598.1"/>
    </source>
</evidence>
<accession>A0ABQ9I4L4</accession>
<name>A0ABQ9I4L4_9NEOP</name>
<organism evidence="2 3">
    <name type="scientific">Dryococelus australis</name>
    <dbReference type="NCBI Taxonomy" id="614101"/>
    <lineage>
        <taxon>Eukaryota</taxon>
        <taxon>Metazoa</taxon>
        <taxon>Ecdysozoa</taxon>
        <taxon>Arthropoda</taxon>
        <taxon>Hexapoda</taxon>
        <taxon>Insecta</taxon>
        <taxon>Pterygota</taxon>
        <taxon>Neoptera</taxon>
        <taxon>Polyneoptera</taxon>
        <taxon>Phasmatodea</taxon>
        <taxon>Verophasmatodea</taxon>
        <taxon>Anareolatae</taxon>
        <taxon>Phasmatidae</taxon>
        <taxon>Eurycanthinae</taxon>
        <taxon>Dryococelus</taxon>
    </lineage>
</organism>
<protein>
    <submittedName>
        <fullName evidence="2">Uncharacterized protein</fullName>
    </submittedName>
</protein>